<sequence>TPEGAATAATYFLNLFPYVFATGDLDAWQNMSDDNCEFCNNVASDVTDRHNAGDWVDPWEQVVTPLGYWVDDADPNRYVVRAQATSEAHTAHSQDGTLTEVEASDDVLLIQLFWSREDWTIEAIEAESGDDSE</sequence>
<name>A0A1L7RDV9_9ACTO</name>
<dbReference type="Pfam" id="PF19843">
    <property type="entry name" value="DUF6318"/>
    <property type="match status" value="1"/>
</dbReference>
<dbReference type="InterPro" id="IPR046281">
    <property type="entry name" value="DUF6318"/>
</dbReference>
<evidence type="ECO:0000313" key="2">
    <source>
        <dbReference type="EMBL" id="CED92171.1"/>
    </source>
</evidence>
<organism evidence="2">
    <name type="scientific">Actinomyces succiniciruminis</name>
    <dbReference type="NCBI Taxonomy" id="1522002"/>
    <lineage>
        <taxon>Bacteria</taxon>
        <taxon>Bacillati</taxon>
        <taxon>Actinomycetota</taxon>
        <taxon>Actinomycetes</taxon>
        <taxon>Actinomycetales</taxon>
        <taxon>Actinomycetaceae</taxon>
        <taxon>Actinomyces</taxon>
    </lineage>
</organism>
<feature type="domain" description="DUF6318" evidence="1">
    <location>
        <begin position="1"/>
        <end position="122"/>
    </location>
</feature>
<dbReference type="AlphaFoldDB" id="A0A1L7RDV9"/>
<feature type="non-terminal residue" evidence="2">
    <location>
        <position position="1"/>
    </location>
</feature>
<reference evidence="2" key="1">
    <citation type="submission" date="2014-07" db="EMBL/GenBank/DDBJ databases">
        <authorList>
            <person name="Zhang J.E."/>
            <person name="Yang H."/>
            <person name="Guo J."/>
            <person name="Deng Z."/>
            <person name="Luo H."/>
            <person name="Luo M."/>
            <person name="Zhao B."/>
        </authorList>
    </citation>
    <scope>NUCLEOTIDE SEQUENCE</scope>
    <source>
        <strain evidence="2">AM4</strain>
    </source>
</reference>
<evidence type="ECO:0000259" key="1">
    <source>
        <dbReference type="Pfam" id="PF19843"/>
    </source>
</evidence>
<dbReference type="EMBL" id="LK995534">
    <property type="protein sequence ID" value="CED92171.1"/>
    <property type="molecule type" value="Genomic_DNA"/>
</dbReference>
<dbReference type="RefSeq" id="WP_210581474.1">
    <property type="nucleotide sequence ID" value="NZ_LK995534.1"/>
</dbReference>
<gene>
    <name evidence="2" type="ORF">AAM4_2339</name>
</gene>
<accession>A0A1L7RDV9</accession>
<proteinExistence type="predicted"/>
<protein>
    <recommendedName>
        <fullName evidence="1">DUF6318 domain-containing protein</fullName>
    </recommendedName>
</protein>